<dbReference type="EMBL" id="POSM01000009">
    <property type="protein sequence ID" value="PNI01270.1"/>
    <property type="molecule type" value="Genomic_DNA"/>
</dbReference>
<comment type="caution">
    <text evidence="11">The sequence shown here is derived from an EMBL/GenBank/DDBJ whole genome shotgun (WGS) entry which is preliminary data.</text>
</comment>
<name>A0A2J8HSM8_VIBDI</name>
<evidence type="ECO:0000313" key="13">
    <source>
        <dbReference type="Proteomes" id="UP000236547"/>
    </source>
</evidence>
<keyword evidence="7 9" id="KW-1133">Transmembrane helix</keyword>
<dbReference type="InterPro" id="IPR004485">
    <property type="entry name" value="Cobalamin_biosynth_CobD/CbiB"/>
</dbReference>
<keyword evidence="8 9" id="KW-0472">Membrane</keyword>
<dbReference type="OrthoDB" id="5586491at2"/>
<dbReference type="GO" id="GO:0005886">
    <property type="term" value="C:plasma membrane"/>
    <property type="evidence" value="ECO:0007669"/>
    <property type="project" value="UniProtKB-SubCell"/>
</dbReference>
<evidence type="ECO:0000256" key="7">
    <source>
        <dbReference type="ARBA" id="ARBA00022989"/>
    </source>
</evidence>
<dbReference type="GO" id="GO:0048472">
    <property type="term" value="F:threonine-phosphate decarboxylase activity"/>
    <property type="evidence" value="ECO:0007669"/>
    <property type="project" value="InterPro"/>
</dbReference>
<dbReference type="PANTHER" id="PTHR34308">
    <property type="entry name" value="COBALAMIN BIOSYNTHESIS PROTEIN CBIB"/>
    <property type="match status" value="1"/>
</dbReference>
<feature type="transmembrane region" description="Helical" evidence="9">
    <location>
        <begin position="295"/>
        <end position="313"/>
    </location>
</feature>
<dbReference type="GeneID" id="94025652"/>
<dbReference type="NCBIfam" id="NF006476">
    <property type="entry name" value="PRK08878.1"/>
    <property type="match status" value="1"/>
</dbReference>
<dbReference type="EMBL" id="POSK01000005">
    <property type="protein sequence ID" value="PNI04988.1"/>
    <property type="molecule type" value="Genomic_DNA"/>
</dbReference>
<comment type="subcellular location">
    <subcellularLocation>
        <location evidence="1">Cell membrane</location>
        <topology evidence="1">Multi-pass membrane protein</topology>
    </subcellularLocation>
</comment>
<sequence>MNEIISTVYAEGALLIMWGALLLHYILPIPRASHPAILWHKFAEVLADKVNTNNNYSQSIISGTLAWLLMIIPALLFCIALKPLVWQPQLYELALLILALDWRNNGQLANKLGKALAKEDKVGARKLLEPFVNRETSTLSTVGLGKAGAETIIVGYGRNVAAVLFWYALLGATGAFIYRLMAELARAWSPSRSQFNPFGLPIVRTIAILDYVPLRLFSLFITLGNNSGKALQTIKTQSRSWPLPGPAWLLCAIGGKLELALGGPAIYGEQKVVRAKIGGRIVPSALHLSQIHSLIAWRLFLWIFIESLLLLVIHKGI</sequence>
<evidence type="ECO:0000256" key="5">
    <source>
        <dbReference type="ARBA" id="ARBA00022573"/>
    </source>
</evidence>
<comment type="pathway">
    <text evidence="2">Cofactor biosynthesis; adenosylcobalamin biosynthesis.</text>
</comment>
<reference evidence="12 13" key="1">
    <citation type="submission" date="2018-01" db="EMBL/GenBank/DDBJ databases">
        <title>Draft genome sequences of six Vibrio diazotrophicus strains isolated from deep-sea sediments of the Baltic Sea.</title>
        <authorList>
            <person name="Castillo D."/>
            <person name="Vandieken V."/>
            <person name="Chiang O."/>
            <person name="Middelboe M."/>
        </authorList>
    </citation>
    <scope>NUCLEOTIDE SEQUENCE [LARGE SCALE GENOMIC DNA]</scope>
    <source>
        <strain evidence="11 12">60.27F</strain>
        <strain evidence="10 13">65.10M</strain>
    </source>
</reference>
<keyword evidence="4" id="KW-1003">Cell membrane</keyword>
<evidence type="ECO:0000256" key="3">
    <source>
        <dbReference type="ARBA" id="ARBA00006263"/>
    </source>
</evidence>
<comment type="similarity">
    <text evidence="3">Belongs to the CobD/CbiB family.</text>
</comment>
<evidence type="ECO:0000256" key="1">
    <source>
        <dbReference type="ARBA" id="ARBA00004651"/>
    </source>
</evidence>
<feature type="transmembrane region" description="Helical" evidence="9">
    <location>
        <begin position="202"/>
        <end position="223"/>
    </location>
</feature>
<evidence type="ECO:0000256" key="4">
    <source>
        <dbReference type="ARBA" id="ARBA00022475"/>
    </source>
</evidence>
<keyword evidence="13" id="KW-1185">Reference proteome</keyword>
<feature type="transmembrane region" description="Helical" evidence="9">
    <location>
        <begin position="65"/>
        <end position="86"/>
    </location>
</feature>
<gene>
    <name evidence="11" type="ORF">C1N32_09305</name>
    <name evidence="10" type="ORF">C1O25_08560</name>
</gene>
<dbReference type="PANTHER" id="PTHR34308:SF1">
    <property type="entry name" value="COBALAMIN BIOSYNTHESIS PROTEIN CBIB"/>
    <property type="match status" value="1"/>
</dbReference>
<feature type="transmembrane region" description="Helical" evidence="9">
    <location>
        <begin position="164"/>
        <end position="181"/>
    </location>
</feature>
<evidence type="ECO:0000313" key="11">
    <source>
        <dbReference type="EMBL" id="PNI04988.1"/>
    </source>
</evidence>
<proteinExistence type="inferred from homology"/>
<evidence type="ECO:0000313" key="12">
    <source>
        <dbReference type="Proteomes" id="UP000236449"/>
    </source>
</evidence>
<keyword evidence="5" id="KW-0169">Cobalamin biosynthesis</keyword>
<evidence type="ECO:0000313" key="10">
    <source>
        <dbReference type="EMBL" id="PNI01270.1"/>
    </source>
</evidence>
<accession>A0A2J8HSM8</accession>
<evidence type="ECO:0000256" key="9">
    <source>
        <dbReference type="SAM" id="Phobius"/>
    </source>
</evidence>
<protein>
    <submittedName>
        <fullName evidence="11">Adenosylcobinamide-phosphate synthase</fullName>
    </submittedName>
</protein>
<dbReference type="AlphaFoldDB" id="A0A2J8HSM8"/>
<evidence type="ECO:0000256" key="8">
    <source>
        <dbReference type="ARBA" id="ARBA00023136"/>
    </source>
</evidence>
<dbReference type="Pfam" id="PF03186">
    <property type="entry name" value="CobD_Cbib"/>
    <property type="match status" value="1"/>
</dbReference>
<organism evidence="11 12">
    <name type="scientific">Vibrio diazotrophicus</name>
    <dbReference type="NCBI Taxonomy" id="685"/>
    <lineage>
        <taxon>Bacteria</taxon>
        <taxon>Pseudomonadati</taxon>
        <taxon>Pseudomonadota</taxon>
        <taxon>Gammaproteobacteria</taxon>
        <taxon>Vibrionales</taxon>
        <taxon>Vibrionaceae</taxon>
        <taxon>Vibrio</taxon>
    </lineage>
</organism>
<dbReference type="RefSeq" id="WP_042480401.1">
    <property type="nucleotide sequence ID" value="NZ_CBCRWT010000001.1"/>
</dbReference>
<dbReference type="UniPathway" id="UPA00148"/>
<feature type="transmembrane region" description="Helical" evidence="9">
    <location>
        <begin position="6"/>
        <end position="27"/>
    </location>
</feature>
<dbReference type="GO" id="GO:0009236">
    <property type="term" value="P:cobalamin biosynthetic process"/>
    <property type="evidence" value="ECO:0007669"/>
    <property type="project" value="UniProtKB-UniPathway"/>
</dbReference>
<evidence type="ECO:0000256" key="6">
    <source>
        <dbReference type="ARBA" id="ARBA00022692"/>
    </source>
</evidence>
<evidence type="ECO:0000256" key="2">
    <source>
        <dbReference type="ARBA" id="ARBA00004953"/>
    </source>
</evidence>
<keyword evidence="6 9" id="KW-0812">Transmembrane</keyword>
<dbReference type="Proteomes" id="UP000236547">
    <property type="component" value="Unassembled WGS sequence"/>
</dbReference>
<dbReference type="Proteomes" id="UP000236449">
    <property type="component" value="Unassembled WGS sequence"/>
</dbReference>